<dbReference type="Proteomes" id="UP001629156">
    <property type="component" value="Unassembled WGS sequence"/>
</dbReference>
<dbReference type="RefSeq" id="WP_408083128.1">
    <property type="nucleotide sequence ID" value="NZ_JBELPZ010000001.1"/>
</dbReference>
<sequence>MQKLRKILNLSLSVYLLLLMMVPCSHHKHEQAYSNTQHTLIQAQGQSAHEDIDLCTPFCICGNCMAAIVLQPVLDIKTLQPQQPATTVNSFYKQQESAFYGAIWQPPKLV</sequence>
<gene>
    <name evidence="1" type="ORF">ABS766_00580</name>
</gene>
<proteinExistence type="predicted"/>
<evidence type="ECO:0000313" key="1">
    <source>
        <dbReference type="EMBL" id="MFL9842900.1"/>
    </source>
</evidence>
<evidence type="ECO:0000313" key="2">
    <source>
        <dbReference type="Proteomes" id="UP001629156"/>
    </source>
</evidence>
<dbReference type="EMBL" id="JBELPZ010000001">
    <property type="protein sequence ID" value="MFL9842900.1"/>
    <property type="molecule type" value="Genomic_DNA"/>
</dbReference>
<keyword evidence="2" id="KW-1185">Reference proteome</keyword>
<protein>
    <submittedName>
        <fullName evidence="1">DUF6660 family protein</fullName>
    </submittedName>
</protein>
<comment type="caution">
    <text evidence="1">The sequence shown here is derived from an EMBL/GenBank/DDBJ whole genome shotgun (WGS) entry which is preliminary data.</text>
</comment>
<organism evidence="1 2">
    <name type="scientific">Flavobacterium rhizosphaerae</name>
    <dbReference type="NCBI Taxonomy" id="3163298"/>
    <lineage>
        <taxon>Bacteria</taxon>
        <taxon>Pseudomonadati</taxon>
        <taxon>Bacteroidota</taxon>
        <taxon>Flavobacteriia</taxon>
        <taxon>Flavobacteriales</taxon>
        <taxon>Flavobacteriaceae</taxon>
        <taxon>Flavobacterium</taxon>
    </lineage>
</organism>
<dbReference type="InterPro" id="IPR046601">
    <property type="entry name" value="DUF6660"/>
</dbReference>
<reference evidence="1 2" key="1">
    <citation type="submission" date="2024-06" db="EMBL/GenBank/DDBJ databases">
        <authorList>
            <person name="Kaempfer P."/>
            <person name="Viver T."/>
        </authorList>
    </citation>
    <scope>NUCLEOTIDE SEQUENCE [LARGE SCALE GENOMIC DNA]</scope>
    <source>
        <strain evidence="1 2">ST-119</strain>
    </source>
</reference>
<accession>A0ABW8YUK1</accession>
<dbReference type="Pfam" id="PF20365">
    <property type="entry name" value="DUF6660"/>
    <property type="match status" value="1"/>
</dbReference>
<name>A0ABW8YUK1_9FLAO</name>